<dbReference type="EMBL" id="AP007255">
    <property type="protein sequence ID" value="BAE49274.1"/>
    <property type="molecule type" value="Genomic_DNA"/>
</dbReference>
<dbReference type="STRING" id="342108.amb0470"/>
<accession>Q2WA51</accession>
<dbReference type="AlphaFoldDB" id="Q2WA51"/>
<dbReference type="KEGG" id="mag:amb0470"/>
<dbReference type="Pfam" id="PF01258">
    <property type="entry name" value="zf-dskA_traR"/>
    <property type="match status" value="1"/>
</dbReference>
<organism evidence="6 7">
    <name type="scientific">Paramagnetospirillum magneticum (strain ATCC 700264 / AMB-1)</name>
    <name type="common">Magnetospirillum magneticum</name>
    <dbReference type="NCBI Taxonomy" id="342108"/>
    <lineage>
        <taxon>Bacteria</taxon>
        <taxon>Pseudomonadati</taxon>
        <taxon>Pseudomonadota</taxon>
        <taxon>Alphaproteobacteria</taxon>
        <taxon>Rhodospirillales</taxon>
        <taxon>Magnetospirillaceae</taxon>
        <taxon>Paramagnetospirillum</taxon>
    </lineage>
</organism>
<feature type="domain" description="Zinc finger DksA/TraR C4-type" evidence="5">
    <location>
        <begin position="35"/>
        <end position="63"/>
    </location>
</feature>
<dbReference type="InterPro" id="IPR012783">
    <property type="entry name" value="Znf_C4_TraR"/>
</dbReference>
<sequence length="74" mass="8092">MADLADLAKEREEANREAALAAFRARARPTGESAYFCRSCGERIPDERRAAVPGTNHCTFCAQQITAASPHSIR</sequence>
<evidence type="ECO:0000313" key="6">
    <source>
        <dbReference type="EMBL" id="BAE49274.1"/>
    </source>
</evidence>
<evidence type="ECO:0000259" key="5">
    <source>
        <dbReference type="Pfam" id="PF01258"/>
    </source>
</evidence>
<name>Q2WA51_PARM1</name>
<dbReference type="NCBIfam" id="TIGR02419">
    <property type="entry name" value="C4_traR_proteo"/>
    <property type="match status" value="1"/>
</dbReference>
<dbReference type="Gene3D" id="1.20.120.910">
    <property type="entry name" value="DksA, coiled-coil domain"/>
    <property type="match status" value="1"/>
</dbReference>
<dbReference type="Proteomes" id="UP000007058">
    <property type="component" value="Chromosome"/>
</dbReference>
<reference evidence="6 7" key="1">
    <citation type="journal article" date="2005" name="DNA Res.">
        <title>Complete genome sequence of the facultative anaerobic magnetotactic bacterium Magnetospirillum sp. strain AMB-1.</title>
        <authorList>
            <person name="Matsunaga T."/>
            <person name="Okamura Y."/>
            <person name="Fukuda Y."/>
            <person name="Wahyudi A.T."/>
            <person name="Murase Y."/>
            <person name="Takeyama H."/>
        </authorList>
    </citation>
    <scope>NUCLEOTIDE SEQUENCE [LARGE SCALE GENOMIC DNA]</scope>
    <source>
        <strain evidence="7">ATCC 700264 / AMB-1</strain>
    </source>
</reference>
<dbReference type="InterPro" id="IPR000962">
    <property type="entry name" value="Znf_DskA_TraR"/>
</dbReference>
<evidence type="ECO:0000313" key="7">
    <source>
        <dbReference type="Proteomes" id="UP000007058"/>
    </source>
</evidence>
<feature type="zinc finger region" description="dksA C4-type" evidence="4">
    <location>
        <begin position="37"/>
        <end position="61"/>
    </location>
</feature>
<protein>
    <submittedName>
        <fullName evidence="6">DnaK suppressor protein</fullName>
    </submittedName>
</protein>
<keyword evidence="3" id="KW-0862">Zinc</keyword>
<proteinExistence type="predicted"/>
<keyword evidence="7" id="KW-1185">Reference proteome</keyword>
<gene>
    <name evidence="6" type="ordered locus">amb0470</name>
</gene>
<dbReference type="OrthoDB" id="962301at2"/>
<keyword evidence="2" id="KW-0863">Zinc-finger</keyword>
<dbReference type="RefSeq" id="WP_011382914.1">
    <property type="nucleotide sequence ID" value="NC_007626.1"/>
</dbReference>
<dbReference type="GO" id="GO:0008270">
    <property type="term" value="F:zinc ion binding"/>
    <property type="evidence" value="ECO:0007669"/>
    <property type="project" value="UniProtKB-KW"/>
</dbReference>
<dbReference type="PROSITE" id="PS51128">
    <property type="entry name" value="ZF_DKSA_2"/>
    <property type="match status" value="1"/>
</dbReference>
<evidence type="ECO:0000256" key="4">
    <source>
        <dbReference type="PROSITE-ProRule" id="PRU00510"/>
    </source>
</evidence>
<evidence type="ECO:0000256" key="3">
    <source>
        <dbReference type="ARBA" id="ARBA00022833"/>
    </source>
</evidence>
<evidence type="ECO:0000256" key="2">
    <source>
        <dbReference type="ARBA" id="ARBA00022771"/>
    </source>
</evidence>
<keyword evidence="1" id="KW-0479">Metal-binding</keyword>
<dbReference type="HOGENOM" id="CLU_158637_1_0_5"/>
<dbReference type="SUPFAM" id="SSF57716">
    <property type="entry name" value="Glucocorticoid receptor-like (DNA-binding domain)"/>
    <property type="match status" value="1"/>
</dbReference>
<dbReference type="PANTHER" id="PTHR38777">
    <property type="entry name" value="FELS-2 PROPHAGE PROTEIN"/>
    <property type="match status" value="1"/>
</dbReference>
<evidence type="ECO:0000256" key="1">
    <source>
        <dbReference type="ARBA" id="ARBA00022723"/>
    </source>
</evidence>
<dbReference type="GO" id="GO:1900378">
    <property type="term" value="P:positive regulation of secondary metabolite biosynthetic process"/>
    <property type="evidence" value="ECO:0007669"/>
    <property type="project" value="TreeGrafter"/>
</dbReference>
<dbReference type="PANTHER" id="PTHR38777:SF1">
    <property type="entry name" value="DNAK SUPPRESSOR PROTEIN"/>
    <property type="match status" value="1"/>
</dbReference>